<feature type="transmembrane region" description="Helical" evidence="1">
    <location>
        <begin position="16"/>
        <end position="37"/>
    </location>
</feature>
<keyword evidence="3" id="KW-1185">Reference proteome</keyword>
<accession>A0ABW5ZUI9</accession>
<reference evidence="3" key="1">
    <citation type="journal article" date="2019" name="Int. J. Syst. Evol. Microbiol.">
        <title>The Global Catalogue of Microorganisms (GCM) 10K type strain sequencing project: providing services to taxonomists for standard genome sequencing and annotation.</title>
        <authorList>
            <consortium name="The Broad Institute Genomics Platform"/>
            <consortium name="The Broad Institute Genome Sequencing Center for Infectious Disease"/>
            <person name="Wu L."/>
            <person name="Ma J."/>
        </authorList>
    </citation>
    <scope>NUCLEOTIDE SEQUENCE [LARGE SCALE GENOMIC DNA]</scope>
    <source>
        <strain evidence="3">KCTC 32514</strain>
    </source>
</reference>
<dbReference type="Proteomes" id="UP001597548">
    <property type="component" value="Unassembled WGS sequence"/>
</dbReference>
<evidence type="ECO:0000313" key="3">
    <source>
        <dbReference type="Proteomes" id="UP001597548"/>
    </source>
</evidence>
<evidence type="ECO:0000313" key="2">
    <source>
        <dbReference type="EMBL" id="MFD2915338.1"/>
    </source>
</evidence>
<dbReference type="RefSeq" id="WP_194509951.1">
    <property type="nucleotide sequence ID" value="NZ_JADILU010000013.1"/>
</dbReference>
<keyword evidence="1" id="KW-0812">Transmembrane</keyword>
<name>A0ABW5ZUI9_9FLAO</name>
<gene>
    <name evidence="2" type="ORF">ACFS29_06780</name>
</gene>
<feature type="transmembrane region" description="Helical" evidence="1">
    <location>
        <begin position="64"/>
        <end position="84"/>
    </location>
</feature>
<evidence type="ECO:0000256" key="1">
    <source>
        <dbReference type="SAM" id="Phobius"/>
    </source>
</evidence>
<dbReference type="EMBL" id="JBHUOS010000003">
    <property type="protein sequence ID" value="MFD2915338.1"/>
    <property type="molecule type" value="Genomic_DNA"/>
</dbReference>
<proteinExistence type="predicted"/>
<comment type="caution">
    <text evidence="2">The sequence shown here is derived from an EMBL/GenBank/DDBJ whole genome shotgun (WGS) entry which is preliminary data.</text>
</comment>
<keyword evidence="1" id="KW-1133">Transmembrane helix</keyword>
<protein>
    <submittedName>
        <fullName evidence="2">Uncharacterized protein</fullName>
    </submittedName>
</protein>
<keyword evidence="1" id="KW-0472">Membrane</keyword>
<sequence>MEENNEIKRKPNIERIIGIILLIPPIIGVLLFTLNLFSNDFGRIVELRNLSSEWTGNYSSDGGGYMSAAPIYLGLMAIAGAYLIKGTSKN</sequence>
<organism evidence="2 3">
    <name type="scientific">Psychroserpens luteus</name>
    <dbReference type="NCBI Taxonomy" id="1434066"/>
    <lineage>
        <taxon>Bacteria</taxon>
        <taxon>Pseudomonadati</taxon>
        <taxon>Bacteroidota</taxon>
        <taxon>Flavobacteriia</taxon>
        <taxon>Flavobacteriales</taxon>
        <taxon>Flavobacteriaceae</taxon>
        <taxon>Psychroserpens</taxon>
    </lineage>
</organism>